<evidence type="ECO:0000256" key="1">
    <source>
        <dbReference type="ARBA" id="ARBA00004123"/>
    </source>
</evidence>
<comment type="subcellular location">
    <subcellularLocation>
        <location evidence="1 9">Nucleus</location>
    </subcellularLocation>
</comment>
<accession>A0A921ZTW3</accession>
<comment type="function">
    <text evidence="9">Component of the Mediator complex, a coactivator involved in regulated transcription of nearly all RNA polymerase II-dependent genes. Mediator functions as a bridge to convey information from gene-specific regulatory proteins to the basal RNA polymerase II transcription machinery. Mediator is recruited to promoters by direct interactions with regulatory proteins and serves as a scaffold for the assembly of a functional preinitiation complex with RNA polymerase II and the general transcription factors.</text>
</comment>
<keyword evidence="4 9" id="KW-0678">Repressor</keyword>
<feature type="region of interest" description="Disordered" evidence="10">
    <location>
        <begin position="37"/>
        <end position="75"/>
    </location>
</feature>
<keyword evidence="5 9" id="KW-0805">Transcription regulation</keyword>
<comment type="similarity">
    <text evidence="2 9">Belongs to the Mediator complex subunit 13 family.</text>
</comment>
<evidence type="ECO:0000259" key="11">
    <source>
        <dbReference type="Pfam" id="PF06333"/>
    </source>
</evidence>
<dbReference type="AlphaFoldDB" id="A0A921ZTW3"/>
<keyword evidence="6 9" id="KW-0010">Activator</keyword>
<comment type="caution">
    <text evidence="12">The sequence shown here is derived from an EMBL/GenBank/DDBJ whole genome shotgun (WGS) entry which is preliminary data.</text>
</comment>
<dbReference type="EMBL" id="JH669050">
    <property type="protein sequence ID" value="KAG6463858.1"/>
    <property type="molecule type" value="Genomic_DNA"/>
</dbReference>
<evidence type="ECO:0000256" key="4">
    <source>
        <dbReference type="ARBA" id="ARBA00022491"/>
    </source>
</evidence>
<dbReference type="GO" id="GO:0016592">
    <property type="term" value="C:mediator complex"/>
    <property type="evidence" value="ECO:0007669"/>
    <property type="project" value="InterPro"/>
</dbReference>
<keyword evidence="13" id="KW-1185">Reference proteome</keyword>
<gene>
    <name evidence="12" type="ORF">O3G_MSEX014109</name>
</gene>
<evidence type="ECO:0000256" key="3">
    <source>
        <dbReference type="ARBA" id="ARBA00019618"/>
    </source>
</evidence>
<evidence type="ECO:0000256" key="10">
    <source>
        <dbReference type="SAM" id="MobiDB-lite"/>
    </source>
</evidence>
<protein>
    <recommendedName>
        <fullName evidence="3 9">Mediator of RNA polymerase II transcription subunit 13</fullName>
    </recommendedName>
</protein>
<evidence type="ECO:0000313" key="12">
    <source>
        <dbReference type="EMBL" id="KAG6463858.1"/>
    </source>
</evidence>
<reference evidence="12" key="2">
    <citation type="submission" date="2020-12" db="EMBL/GenBank/DDBJ databases">
        <authorList>
            <person name="Kanost M."/>
        </authorList>
    </citation>
    <scope>NUCLEOTIDE SEQUENCE</scope>
</reference>
<keyword evidence="8 9" id="KW-0539">Nucleus</keyword>
<comment type="subunit">
    <text evidence="9">Component of the Mediator complex.</text>
</comment>
<name>A0A921ZTW3_MANSE</name>
<dbReference type="InterPro" id="IPR009401">
    <property type="entry name" value="Med13_C"/>
</dbReference>
<proteinExistence type="inferred from homology"/>
<feature type="region of interest" description="Disordered" evidence="10">
    <location>
        <begin position="174"/>
        <end position="208"/>
    </location>
</feature>
<dbReference type="PANTHER" id="PTHR48249">
    <property type="entry name" value="MEDIATOR OF RNA POLYMERASE II TRANSCRIPTION SUBUNIT 13"/>
    <property type="match status" value="1"/>
</dbReference>
<evidence type="ECO:0000256" key="9">
    <source>
        <dbReference type="RuleBase" id="RU364134"/>
    </source>
</evidence>
<dbReference type="GO" id="GO:0045944">
    <property type="term" value="P:positive regulation of transcription by RNA polymerase II"/>
    <property type="evidence" value="ECO:0007669"/>
    <property type="project" value="TreeGrafter"/>
</dbReference>
<reference evidence="12" key="1">
    <citation type="journal article" date="2016" name="Insect Biochem. Mol. Biol.">
        <title>Multifaceted biological insights from a draft genome sequence of the tobacco hornworm moth, Manduca sexta.</title>
        <authorList>
            <person name="Kanost M.R."/>
            <person name="Arrese E.L."/>
            <person name="Cao X."/>
            <person name="Chen Y.R."/>
            <person name="Chellapilla S."/>
            <person name="Goldsmith M.R."/>
            <person name="Grosse-Wilde E."/>
            <person name="Heckel D.G."/>
            <person name="Herndon N."/>
            <person name="Jiang H."/>
            <person name="Papanicolaou A."/>
            <person name="Qu J."/>
            <person name="Soulages J.L."/>
            <person name="Vogel H."/>
            <person name="Walters J."/>
            <person name="Waterhouse R.M."/>
            <person name="Ahn S.J."/>
            <person name="Almeida F.C."/>
            <person name="An C."/>
            <person name="Aqrawi P."/>
            <person name="Bretschneider A."/>
            <person name="Bryant W.B."/>
            <person name="Bucks S."/>
            <person name="Chao H."/>
            <person name="Chevignon G."/>
            <person name="Christen J.M."/>
            <person name="Clarke D.F."/>
            <person name="Dittmer N.T."/>
            <person name="Ferguson L.C.F."/>
            <person name="Garavelou S."/>
            <person name="Gordon K.H.J."/>
            <person name="Gunaratna R.T."/>
            <person name="Han Y."/>
            <person name="Hauser F."/>
            <person name="He Y."/>
            <person name="Heidel-Fischer H."/>
            <person name="Hirsh A."/>
            <person name="Hu Y."/>
            <person name="Jiang H."/>
            <person name="Kalra D."/>
            <person name="Klinner C."/>
            <person name="Konig C."/>
            <person name="Kovar C."/>
            <person name="Kroll A.R."/>
            <person name="Kuwar S.S."/>
            <person name="Lee S.L."/>
            <person name="Lehman R."/>
            <person name="Li K."/>
            <person name="Li Z."/>
            <person name="Liang H."/>
            <person name="Lovelace S."/>
            <person name="Lu Z."/>
            <person name="Mansfield J.H."/>
            <person name="McCulloch K.J."/>
            <person name="Mathew T."/>
            <person name="Morton B."/>
            <person name="Muzny D.M."/>
            <person name="Neunemann D."/>
            <person name="Ongeri F."/>
            <person name="Pauchet Y."/>
            <person name="Pu L.L."/>
            <person name="Pyrousis I."/>
            <person name="Rao X.J."/>
            <person name="Redding A."/>
            <person name="Roesel C."/>
            <person name="Sanchez-Gracia A."/>
            <person name="Schaack S."/>
            <person name="Shukla A."/>
            <person name="Tetreau G."/>
            <person name="Wang Y."/>
            <person name="Xiong G.H."/>
            <person name="Traut W."/>
            <person name="Walsh T.K."/>
            <person name="Worley K.C."/>
            <person name="Wu D."/>
            <person name="Wu W."/>
            <person name="Wu Y.Q."/>
            <person name="Zhang X."/>
            <person name="Zou Z."/>
            <person name="Zucker H."/>
            <person name="Briscoe A.D."/>
            <person name="Burmester T."/>
            <person name="Clem R.J."/>
            <person name="Feyereisen R."/>
            <person name="Grimmelikhuijzen C.J.P."/>
            <person name="Hamodrakas S.J."/>
            <person name="Hansson B.S."/>
            <person name="Huguet E."/>
            <person name="Jermiin L.S."/>
            <person name="Lan Q."/>
            <person name="Lehman H.K."/>
            <person name="Lorenzen M."/>
            <person name="Merzendorfer H."/>
            <person name="Michalopoulos I."/>
            <person name="Morton D.B."/>
            <person name="Muthukrishnan S."/>
            <person name="Oakeshott J.G."/>
            <person name="Palmer W."/>
            <person name="Park Y."/>
            <person name="Passarelli A.L."/>
            <person name="Rozas J."/>
            <person name="Schwartz L.M."/>
            <person name="Smith W."/>
            <person name="Southgate A."/>
            <person name="Vilcinskas A."/>
            <person name="Vogt R."/>
            <person name="Wang P."/>
            <person name="Werren J."/>
            <person name="Yu X.Q."/>
            <person name="Zhou J.J."/>
            <person name="Brown S.J."/>
            <person name="Scherer S.E."/>
            <person name="Richards S."/>
            <person name="Blissard G.W."/>
        </authorList>
    </citation>
    <scope>NUCLEOTIDE SEQUENCE</scope>
</reference>
<evidence type="ECO:0000256" key="6">
    <source>
        <dbReference type="ARBA" id="ARBA00023159"/>
    </source>
</evidence>
<evidence type="ECO:0000256" key="5">
    <source>
        <dbReference type="ARBA" id="ARBA00023015"/>
    </source>
</evidence>
<dbReference type="Pfam" id="PF06333">
    <property type="entry name" value="Med13_C"/>
    <property type="match status" value="1"/>
</dbReference>
<feature type="compositionally biased region" description="Low complexity" evidence="10">
    <location>
        <begin position="63"/>
        <end position="72"/>
    </location>
</feature>
<sequence length="331" mass="35591">MGWRPAPRTARRVCAGVRGGVAQCGASLAALPVDRTLFEGTGGSSPARAEGSASPTPEHEPEPASAPQSSAALCDADESGPPALVLYLVEPPAAPADRARALHCLLRLAATTHTHLMHHNPLIKSNQMPFEPPMANGEDNDMMFLNVDMGDEDMADDNINDLLIGDMFNNMWAPNSPRRADDEPGGSPAPAHHPAHHHQAHEGQQEQVGTVLQQPLALGYLVSTAPLGAMPGWWWAGCGHLRDACPAFLKNALHLHSVHAADDFTSLTQRRDHNTHPLDSQTTTDVLRYVLEGYNALSWLALDGNTHDRLSCLPLHVQVLMQLYHTAAALG</sequence>
<keyword evidence="7 9" id="KW-0804">Transcription</keyword>
<dbReference type="GO" id="GO:0003713">
    <property type="term" value="F:transcription coactivator activity"/>
    <property type="evidence" value="ECO:0007669"/>
    <property type="project" value="TreeGrafter"/>
</dbReference>
<evidence type="ECO:0000256" key="2">
    <source>
        <dbReference type="ARBA" id="ARBA00009354"/>
    </source>
</evidence>
<feature type="domain" description="Mediator complex subunit Med13 C-terminal" evidence="11">
    <location>
        <begin position="111"/>
        <end position="320"/>
    </location>
</feature>
<dbReference type="PANTHER" id="PTHR48249:SF3">
    <property type="entry name" value="MEDIATOR OF RNA POLYMERASE II TRANSCRIPTION SUBUNIT 13"/>
    <property type="match status" value="1"/>
</dbReference>
<evidence type="ECO:0000256" key="8">
    <source>
        <dbReference type="ARBA" id="ARBA00023242"/>
    </source>
</evidence>
<evidence type="ECO:0000256" key="7">
    <source>
        <dbReference type="ARBA" id="ARBA00023163"/>
    </source>
</evidence>
<organism evidence="12 13">
    <name type="scientific">Manduca sexta</name>
    <name type="common">Tobacco hawkmoth</name>
    <name type="synonym">Tobacco hornworm</name>
    <dbReference type="NCBI Taxonomy" id="7130"/>
    <lineage>
        <taxon>Eukaryota</taxon>
        <taxon>Metazoa</taxon>
        <taxon>Ecdysozoa</taxon>
        <taxon>Arthropoda</taxon>
        <taxon>Hexapoda</taxon>
        <taxon>Insecta</taxon>
        <taxon>Pterygota</taxon>
        <taxon>Neoptera</taxon>
        <taxon>Endopterygota</taxon>
        <taxon>Lepidoptera</taxon>
        <taxon>Glossata</taxon>
        <taxon>Ditrysia</taxon>
        <taxon>Bombycoidea</taxon>
        <taxon>Sphingidae</taxon>
        <taxon>Sphinginae</taxon>
        <taxon>Sphingini</taxon>
        <taxon>Manduca</taxon>
    </lineage>
</organism>
<evidence type="ECO:0000313" key="13">
    <source>
        <dbReference type="Proteomes" id="UP000791440"/>
    </source>
</evidence>
<dbReference type="InterPro" id="IPR051139">
    <property type="entry name" value="Mediator_complx_sub13"/>
</dbReference>
<dbReference type="Proteomes" id="UP000791440">
    <property type="component" value="Unassembled WGS sequence"/>
</dbReference>